<comment type="caution">
    <text evidence="1">The sequence shown here is derived from an EMBL/GenBank/DDBJ whole genome shotgun (WGS) entry which is preliminary data.</text>
</comment>
<keyword evidence="2" id="KW-1185">Reference proteome</keyword>
<organism evidence="1 2">
    <name type="scientific">Nephila pilipes</name>
    <name type="common">Giant wood spider</name>
    <name type="synonym">Nephila maculata</name>
    <dbReference type="NCBI Taxonomy" id="299642"/>
    <lineage>
        <taxon>Eukaryota</taxon>
        <taxon>Metazoa</taxon>
        <taxon>Ecdysozoa</taxon>
        <taxon>Arthropoda</taxon>
        <taxon>Chelicerata</taxon>
        <taxon>Arachnida</taxon>
        <taxon>Araneae</taxon>
        <taxon>Araneomorphae</taxon>
        <taxon>Entelegynae</taxon>
        <taxon>Araneoidea</taxon>
        <taxon>Nephilidae</taxon>
        <taxon>Nephila</taxon>
    </lineage>
</organism>
<feature type="non-terminal residue" evidence="1">
    <location>
        <position position="1"/>
    </location>
</feature>
<protein>
    <submittedName>
        <fullName evidence="1">Uncharacterized protein</fullName>
    </submittedName>
</protein>
<evidence type="ECO:0000313" key="2">
    <source>
        <dbReference type="Proteomes" id="UP000887013"/>
    </source>
</evidence>
<sequence>FITITRFEHACQEADNFDQWATVTLIVAYVEPKATAESVATTENDLN</sequence>
<evidence type="ECO:0000313" key="1">
    <source>
        <dbReference type="EMBL" id="GFS32850.1"/>
    </source>
</evidence>
<gene>
    <name evidence="1" type="ORF">NPIL_375101</name>
</gene>
<dbReference type="EMBL" id="BMAW01088053">
    <property type="protein sequence ID" value="GFS32850.1"/>
    <property type="molecule type" value="Genomic_DNA"/>
</dbReference>
<accession>A0A8X6J423</accession>
<proteinExistence type="predicted"/>
<name>A0A8X6J423_NEPPI</name>
<dbReference type="Proteomes" id="UP000887013">
    <property type="component" value="Unassembled WGS sequence"/>
</dbReference>
<reference evidence="1" key="1">
    <citation type="submission" date="2020-08" db="EMBL/GenBank/DDBJ databases">
        <title>Multicomponent nature underlies the extraordinary mechanical properties of spider dragline silk.</title>
        <authorList>
            <person name="Kono N."/>
            <person name="Nakamura H."/>
            <person name="Mori M."/>
            <person name="Yoshida Y."/>
            <person name="Ohtoshi R."/>
            <person name="Malay A.D."/>
            <person name="Moran D.A.P."/>
            <person name="Tomita M."/>
            <person name="Numata K."/>
            <person name="Arakawa K."/>
        </authorList>
    </citation>
    <scope>NUCLEOTIDE SEQUENCE</scope>
</reference>
<dbReference type="AlphaFoldDB" id="A0A8X6J423"/>